<comment type="function">
    <text evidence="8">Methylates the carboxyl group of the C-terminal leucine residue of protein phosphatase 2A catalytic subunits to form alpha-leucine ester residues.</text>
</comment>
<dbReference type="EMBL" id="FMSP01000007">
    <property type="protein sequence ID" value="SCV71596.1"/>
    <property type="molecule type" value="Genomic_DNA"/>
</dbReference>
<feature type="region of interest" description="Disordered" evidence="10">
    <location>
        <begin position="89"/>
        <end position="123"/>
    </location>
</feature>
<dbReference type="STRING" id="269621.A0A238FKK9"/>
<dbReference type="GO" id="GO:0018423">
    <property type="term" value="F:protein C-terminal leucine carboxyl O-methyltransferase activity"/>
    <property type="evidence" value="ECO:0007669"/>
    <property type="project" value="UniProtKB-EC"/>
</dbReference>
<dbReference type="Gene3D" id="3.40.50.150">
    <property type="entry name" value="Vaccinia Virus protein VP39"/>
    <property type="match status" value="1"/>
</dbReference>
<protein>
    <recommendedName>
        <fullName evidence="4 8">Leucine carboxyl methyltransferase 1</fullName>
        <ecNumber evidence="3 8">2.1.1.233</ecNumber>
    </recommendedName>
</protein>
<dbReference type="InterPro" id="IPR007213">
    <property type="entry name" value="Ppm1/Ppm2/Tcmp"/>
</dbReference>
<dbReference type="InterPro" id="IPR016651">
    <property type="entry name" value="LCMT1"/>
</dbReference>
<sequence length="381" mass="42161">MHWTRSHTSSDSTNPNAPVQSTDLDALISRHSASSLTYLDDPYTTHFIPSSVRRAGGSAVSRPALINLGTHARTWAVDQVVQGFLWETEEEDDASARGGEGRESGGGDPPRRPRRPGRRRRQVLSIGAGTDTRYWRMRDKWMQAVEGSTQQEWEHHVSWVEVDFEETTGAKARIVATKPSLKVGIGESLKIERGGHALSSKSYTLIPGDLRDLSTTLGPYLLSSNPFPSRSEPLLDPTLPTLLLAECVLVYVPPETTREILTWFSKTFKGGGGSMIGYDPFNFEDAFGKVMVRNLATRYLFLPAASSTPTLESLNARLKENGFAQAESRTIEQIRQGVIPLEEIQRVNRLEQIDEVEELNLVLAHYAITIGNVNGDEGVGF</sequence>
<comment type="catalytic activity">
    <reaction evidence="1 8">
        <text>[phosphatase 2A protein]-C-terminal L-leucine + S-adenosyl-L-methionine = [phosphatase 2A protein]-C-terminal L-leucine methyl ester + S-adenosyl-L-homocysteine</text>
        <dbReference type="Rhea" id="RHEA:48544"/>
        <dbReference type="Rhea" id="RHEA-COMP:12134"/>
        <dbReference type="Rhea" id="RHEA-COMP:12135"/>
        <dbReference type="ChEBI" id="CHEBI:57856"/>
        <dbReference type="ChEBI" id="CHEBI:59789"/>
        <dbReference type="ChEBI" id="CHEBI:90516"/>
        <dbReference type="ChEBI" id="CHEBI:90517"/>
        <dbReference type="EC" id="2.1.1.233"/>
    </reaction>
</comment>
<dbReference type="Proteomes" id="UP000198372">
    <property type="component" value="Unassembled WGS sequence"/>
</dbReference>
<dbReference type="PANTHER" id="PTHR13600">
    <property type="entry name" value="LEUCINE CARBOXYL METHYLTRANSFERASE"/>
    <property type="match status" value="1"/>
</dbReference>
<keyword evidence="7 8" id="KW-0949">S-adenosyl-L-methionine</keyword>
<feature type="binding site" evidence="9">
    <location>
        <position position="246"/>
    </location>
    <ligand>
        <name>S-adenosyl-L-methionine</name>
        <dbReference type="ChEBI" id="CHEBI:59789"/>
    </ligand>
</feature>
<reference evidence="12" key="1">
    <citation type="submission" date="2016-09" db="EMBL/GenBank/DDBJ databases">
        <authorList>
            <person name="Jeantristanb JTB J.-T."/>
            <person name="Ricardo R."/>
        </authorList>
    </citation>
    <scope>NUCLEOTIDE SEQUENCE [LARGE SCALE GENOMIC DNA]</scope>
</reference>
<comment type="similarity">
    <text evidence="2 8">Belongs to the methyltransferase superfamily. LCMT family.</text>
</comment>
<evidence type="ECO:0000256" key="9">
    <source>
        <dbReference type="PIRSR" id="PIRSR016305-1"/>
    </source>
</evidence>
<evidence type="ECO:0000313" key="12">
    <source>
        <dbReference type="Proteomes" id="UP000198372"/>
    </source>
</evidence>
<evidence type="ECO:0000256" key="1">
    <source>
        <dbReference type="ARBA" id="ARBA00000724"/>
    </source>
</evidence>
<proteinExistence type="inferred from homology"/>
<dbReference type="Pfam" id="PF04072">
    <property type="entry name" value="LCM"/>
    <property type="match status" value="1"/>
</dbReference>
<keyword evidence="6 8" id="KW-0808">Transferase</keyword>
<organism evidence="11 12">
    <name type="scientific">Microbotryum intermedium</name>
    <dbReference type="NCBI Taxonomy" id="269621"/>
    <lineage>
        <taxon>Eukaryota</taxon>
        <taxon>Fungi</taxon>
        <taxon>Dikarya</taxon>
        <taxon>Basidiomycota</taxon>
        <taxon>Pucciniomycotina</taxon>
        <taxon>Microbotryomycetes</taxon>
        <taxon>Microbotryales</taxon>
        <taxon>Microbotryaceae</taxon>
        <taxon>Microbotryum</taxon>
    </lineage>
</organism>
<dbReference type="SUPFAM" id="SSF53335">
    <property type="entry name" value="S-adenosyl-L-methionine-dependent methyltransferases"/>
    <property type="match status" value="1"/>
</dbReference>
<evidence type="ECO:0000256" key="6">
    <source>
        <dbReference type="ARBA" id="ARBA00022679"/>
    </source>
</evidence>
<dbReference type="AlphaFoldDB" id="A0A238FKK9"/>
<keyword evidence="12" id="KW-1185">Reference proteome</keyword>
<name>A0A238FKK9_9BASI</name>
<feature type="compositionally biased region" description="Basic residues" evidence="10">
    <location>
        <begin position="112"/>
        <end position="122"/>
    </location>
</feature>
<evidence type="ECO:0000256" key="7">
    <source>
        <dbReference type="ARBA" id="ARBA00022691"/>
    </source>
</evidence>
<feature type="region of interest" description="Disordered" evidence="10">
    <location>
        <begin position="1"/>
        <end position="20"/>
    </location>
</feature>
<feature type="binding site" evidence="9">
    <location>
        <position position="73"/>
    </location>
    <ligand>
        <name>S-adenosyl-L-methionine</name>
        <dbReference type="ChEBI" id="CHEBI:59789"/>
    </ligand>
</feature>
<evidence type="ECO:0000256" key="4">
    <source>
        <dbReference type="ARBA" id="ARBA00017497"/>
    </source>
</evidence>
<keyword evidence="5 8" id="KW-0489">Methyltransferase</keyword>
<evidence type="ECO:0000256" key="10">
    <source>
        <dbReference type="SAM" id="MobiDB-lite"/>
    </source>
</evidence>
<evidence type="ECO:0000313" key="11">
    <source>
        <dbReference type="EMBL" id="SCV71596.1"/>
    </source>
</evidence>
<gene>
    <name evidence="11" type="ORF">BQ2448_3184</name>
</gene>
<evidence type="ECO:0000256" key="3">
    <source>
        <dbReference type="ARBA" id="ARBA00012834"/>
    </source>
</evidence>
<evidence type="ECO:0000256" key="5">
    <source>
        <dbReference type="ARBA" id="ARBA00022603"/>
    </source>
</evidence>
<dbReference type="PANTHER" id="PTHR13600:SF21">
    <property type="entry name" value="LEUCINE CARBOXYL METHYLTRANSFERASE 1"/>
    <property type="match status" value="1"/>
</dbReference>
<accession>A0A238FKK9</accession>
<dbReference type="OrthoDB" id="203237at2759"/>
<feature type="compositionally biased region" description="Basic and acidic residues" evidence="10">
    <location>
        <begin position="99"/>
        <end position="111"/>
    </location>
</feature>
<evidence type="ECO:0000256" key="2">
    <source>
        <dbReference type="ARBA" id="ARBA00010703"/>
    </source>
</evidence>
<feature type="binding site" evidence="9">
    <location>
        <begin position="209"/>
        <end position="210"/>
    </location>
    <ligand>
        <name>S-adenosyl-L-methionine</name>
        <dbReference type="ChEBI" id="CHEBI:59789"/>
    </ligand>
</feature>
<evidence type="ECO:0000256" key="8">
    <source>
        <dbReference type="PIRNR" id="PIRNR016305"/>
    </source>
</evidence>
<dbReference type="EC" id="2.1.1.233" evidence="3 8"/>
<dbReference type="InterPro" id="IPR029063">
    <property type="entry name" value="SAM-dependent_MTases_sf"/>
</dbReference>
<dbReference type="GO" id="GO:0032259">
    <property type="term" value="P:methylation"/>
    <property type="evidence" value="ECO:0007669"/>
    <property type="project" value="UniProtKB-KW"/>
</dbReference>
<dbReference type="PIRSF" id="PIRSF016305">
    <property type="entry name" value="LCM_mtfrase"/>
    <property type="match status" value="1"/>
</dbReference>
<feature type="binding site" evidence="9">
    <location>
        <position position="127"/>
    </location>
    <ligand>
        <name>S-adenosyl-L-methionine</name>
        <dbReference type="ChEBI" id="CHEBI:59789"/>
    </ligand>
</feature>